<dbReference type="AlphaFoldDB" id="F7DK79"/>
<dbReference type="PANTHER" id="PTHR46254">
    <property type="entry name" value="PROTEIN GVQW1-RELATED"/>
    <property type="match status" value="1"/>
</dbReference>
<gene>
    <name evidence="1" type="ORF">EGK_15555</name>
</gene>
<dbReference type="EMBL" id="CM001257">
    <property type="protein sequence ID" value="EHH25734.1"/>
    <property type="molecule type" value="Genomic_DNA"/>
</dbReference>
<dbReference type="PANTHER" id="PTHR46254:SF6">
    <property type="entry name" value="HIGH MOBILITY GROUP AT-HOOK 2"/>
    <property type="match status" value="1"/>
</dbReference>
<proteinExistence type="predicted"/>
<name>F7DK79_MACMU</name>
<dbReference type="Proteomes" id="UP000013456">
    <property type="component" value="Chromosome 5"/>
</dbReference>
<feature type="non-terminal residue" evidence="1">
    <location>
        <position position="147"/>
    </location>
</feature>
<sequence length="147" mass="16430">VSSTRQVGCLFPDISSLFQSRRGRTKGIPTLGQLHFTTFLKTLPRELCFISLAGTVSHGQSWLQRRLGLLLYIFKMVSCSVAQAGVQWCDLGSLQPPPPGFKQFSCLSLSSSWDYRPTPPHPANFCIFGRDGVLPCWPSWSRTPDLR</sequence>
<protein>
    <submittedName>
        <fullName evidence="1">Uncharacterized protein</fullName>
    </submittedName>
</protein>
<reference evidence="1" key="1">
    <citation type="journal article" date="2011" name="Nat. Biotechnol.">
        <title>Genome sequencing and comparison of two nonhuman primate animal models, the cynomolgus and Chinese rhesus macaques.</title>
        <authorList>
            <person name="Yan G."/>
            <person name="Zhang G."/>
            <person name="Fang X."/>
            <person name="Zhang Y."/>
            <person name="Li C."/>
            <person name="Ling F."/>
            <person name="Cooper D.N."/>
            <person name="Li Q."/>
            <person name="Li Y."/>
            <person name="van Gool A.J."/>
            <person name="Du H."/>
            <person name="Chen J."/>
            <person name="Chen R."/>
            <person name="Zhang P."/>
            <person name="Huang Z."/>
            <person name="Thompson J.R."/>
            <person name="Meng Y."/>
            <person name="Bai Y."/>
            <person name="Wang J."/>
            <person name="Zhuo M."/>
            <person name="Wang T."/>
            <person name="Huang Y."/>
            <person name="Wei L."/>
            <person name="Li J."/>
            <person name="Wang Z."/>
            <person name="Hu H."/>
            <person name="Yang P."/>
            <person name="Le L."/>
            <person name="Stenson P.D."/>
            <person name="Li B."/>
            <person name="Liu X."/>
            <person name="Ball E.V."/>
            <person name="An N."/>
            <person name="Huang Q."/>
            <person name="Zhang Y."/>
            <person name="Fan W."/>
            <person name="Zhang X."/>
            <person name="Li Y."/>
            <person name="Wang W."/>
            <person name="Katze M.G."/>
            <person name="Su B."/>
            <person name="Nielsen R."/>
            <person name="Yang H."/>
            <person name="Wang J."/>
            <person name="Wang X."/>
            <person name="Wang J."/>
        </authorList>
    </citation>
    <scope>NUCLEOTIDE SEQUENCE [LARGE SCALE GENOMIC DNA]</scope>
    <source>
        <strain evidence="1">CR-5</strain>
    </source>
</reference>
<accession>F7DK79</accession>
<feature type="non-terminal residue" evidence="1">
    <location>
        <position position="1"/>
    </location>
</feature>
<organism evidence="1">
    <name type="scientific">Macaca mulatta</name>
    <name type="common">Rhesus macaque</name>
    <dbReference type="NCBI Taxonomy" id="9544"/>
    <lineage>
        <taxon>Eukaryota</taxon>
        <taxon>Metazoa</taxon>
        <taxon>Chordata</taxon>
        <taxon>Craniata</taxon>
        <taxon>Vertebrata</taxon>
        <taxon>Euteleostomi</taxon>
        <taxon>Mammalia</taxon>
        <taxon>Eutheria</taxon>
        <taxon>Euarchontoglires</taxon>
        <taxon>Primates</taxon>
        <taxon>Haplorrhini</taxon>
        <taxon>Catarrhini</taxon>
        <taxon>Cercopithecidae</taxon>
        <taxon>Cercopithecinae</taxon>
        <taxon>Macaca</taxon>
    </lineage>
</organism>
<evidence type="ECO:0000313" key="1">
    <source>
        <dbReference type="EMBL" id="EHH25734.1"/>
    </source>
</evidence>
<dbReference type="HOGENOM" id="CLU_118864_1_1_1"/>